<feature type="compositionally biased region" description="Gly residues" evidence="9">
    <location>
        <begin position="328"/>
        <end position="350"/>
    </location>
</feature>
<evidence type="ECO:0000256" key="4">
    <source>
        <dbReference type="ARBA" id="ARBA00023015"/>
    </source>
</evidence>
<comment type="subcellular location">
    <subcellularLocation>
        <location evidence="1">Nucleus</location>
    </subcellularLocation>
</comment>
<feature type="compositionally biased region" description="Gly residues" evidence="9">
    <location>
        <begin position="217"/>
        <end position="227"/>
    </location>
</feature>
<evidence type="ECO:0000313" key="11">
    <source>
        <dbReference type="EMBL" id="KAK0526531.1"/>
    </source>
</evidence>
<protein>
    <recommendedName>
        <fullName evidence="3">Transcription initiation factor TFIID subunit 4</fullName>
    </recommendedName>
    <alternativeName>
        <fullName evidence="8">TBP-associated factor 4</fullName>
    </alternativeName>
</protein>
<feature type="region of interest" description="Disordered" evidence="9">
    <location>
        <begin position="157"/>
        <end position="296"/>
    </location>
</feature>
<evidence type="ECO:0000256" key="5">
    <source>
        <dbReference type="ARBA" id="ARBA00023163"/>
    </source>
</evidence>
<dbReference type="GO" id="GO:0006352">
    <property type="term" value="P:DNA-templated transcription initiation"/>
    <property type="evidence" value="ECO:0007669"/>
    <property type="project" value="InterPro"/>
</dbReference>
<name>A0AAN6GAD2_9BASI</name>
<comment type="similarity">
    <text evidence="2">Belongs to the TAF4 family.</text>
</comment>
<reference evidence="11" key="1">
    <citation type="journal article" date="2023" name="PhytoFront">
        <title>Draft Genome Resources of Seven Strains of Tilletia horrida, Causal Agent of Kernel Smut of Rice.</title>
        <authorList>
            <person name="Khanal S."/>
            <person name="Antony Babu S."/>
            <person name="Zhou X.G."/>
        </authorList>
    </citation>
    <scope>NUCLEOTIDE SEQUENCE</scope>
    <source>
        <strain evidence="11">TX3</strain>
    </source>
</reference>
<evidence type="ECO:0000256" key="7">
    <source>
        <dbReference type="ARBA" id="ARBA00025346"/>
    </source>
</evidence>
<sequence>MKHFPILTPNLRQSAAMHGLGVEPDVLNYLSLTARTRFRNLAEAMIAAARHRIWSSAHSRPPPLYQEDPAYASASASNPRHKGRDRSDGSAQMDIDPDNEPKPMYHEQLLSDPSKQLSAIEKAEREEEARARRRRAARVEREAAEQAFLAALLEEEKAGGGGGRGDMAVDGENADAAFKRTSSGGGAGDAERTINGSHASGEGAASSSSAAAAGSAAGEGRGAGVGGSKAKKSKGGPAAGGSGDGADGSGGPKKKRQKKNSAAAGADGSAASGSSGAAAAGAAGAAGAGAGGTGRISKKYNLSEDVQKRLTDSTATQLIGGKAYGWMSGTGGGLGGGKGKGKGKGQGGGAAKSKLPAPRFGSESAKRAEDDDEEYDDAGPRGSAGAHGRGGSASAASGKHDAPATSTVRKRSDSHATSNSPTKLSGSNAQPLGGHGVGAWGDVAARKAAREEAERQRRLRVQMRDALFVLEEEVAGGVQGRGAGGRALMKARAKLGGVAQVVQNPFEAAGPGL</sequence>
<comment type="caution">
    <text evidence="11">The sequence shown here is derived from an EMBL/GenBank/DDBJ whole genome shotgun (WGS) entry which is preliminary data.</text>
</comment>
<evidence type="ECO:0000259" key="10">
    <source>
        <dbReference type="Pfam" id="PF05236"/>
    </source>
</evidence>
<evidence type="ECO:0000313" key="12">
    <source>
        <dbReference type="Proteomes" id="UP001176521"/>
    </source>
</evidence>
<feature type="compositionally biased region" description="Polar residues" evidence="9">
    <location>
        <begin position="415"/>
        <end position="430"/>
    </location>
</feature>
<dbReference type="AlphaFoldDB" id="A0AAN6GAD2"/>
<gene>
    <name evidence="11" type="ORF">OC842_005163</name>
</gene>
<feature type="compositionally biased region" description="Gly residues" evidence="9">
    <location>
        <begin position="237"/>
        <end position="251"/>
    </location>
</feature>
<evidence type="ECO:0000256" key="1">
    <source>
        <dbReference type="ARBA" id="ARBA00004123"/>
    </source>
</evidence>
<comment type="function">
    <text evidence="7">Functions as a component of the DNA-binding general transcription factor complex TFIID. Binding of TFIID to a promoter (with or without TATA element) is the initial step in pre-initiation complex (PIC) formation. TFIID plays a key role in the regulation of gene expression by RNA polymerase II through different activities such as transcription activator interaction, core promoter recognition and selectivity, TFIIA and TFIIB interaction, chromatin modification (histone acetylation by TAF1), facilitation of DNA opening and initiation of transcription.</text>
</comment>
<evidence type="ECO:0000256" key="6">
    <source>
        <dbReference type="ARBA" id="ARBA00023242"/>
    </source>
</evidence>
<evidence type="ECO:0000256" key="3">
    <source>
        <dbReference type="ARBA" id="ARBA00017306"/>
    </source>
</evidence>
<keyword evidence="5" id="KW-0804">Transcription</keyword>
<feature type="compositionally biased region" description="Low complexity" evidence="9">
    <location>
        <begin position="196"/>
        <end position="216"/>
    </location>
</feature>
<keyword evidence="12" id="KW-1185">Reference proteome</keyword>
<feature type="region of interest" description="Disordered" evidence="9">
    <location>
        <begin position="57"/>
        <end position="106"/>
    </location>
</feature>
<dbReference type="Proteomes" id="UP001176521">
    <property type="component" value="Unassembled WGS sequence"/>
</dbReference>
<keyword evidence="4" id="KW-0805">Transcription regulation</keyword>
<proteinExistence type="inferred from homology"/>
<keyword evidence="6" id="KW-0539">Nucleus</keyword>
<feature type="compositionally biased region" description="Gly residues" evidence="9">
    <location>
        <begin position="284"/>
        <end position="294"/>
    </location>
</feature>
<evidence type="ECO:0000256" key="9">
    <source>
        <dbReference type="SAM" id="MobiDB-lite"/>
    </source>
</evidence>
<evidence type="ECO:0000256" key="2">
    <source>
        <dbReference type="ARBA" id="ARBA00006178"/>
    </source>
</evidence>
<dbReference type="InterPro" id="IPR007900">
    <property type="entry name" value="TAF4_C"/>
</dbReference>
<dbReference type="GO" id="GO:0005669">
    <property type="term" value="C:transcription factor TFIID complex"/>
    <property type="evidence" value="ECO:0007669"/>
    <property type="project" value="InterPro"/>
</dbReference>
<feature type="domain" description="Transcription initiation factor TFIID component TAF4 C-terminal" evidence="10">
    <location>
        <begin position="7"/>
        <end position="144"/>
    </location>
</feature>
<dbReference type="EMBL" id="JAPDMQ010000350">
    <property type="protein sequence ID" value="KAK0526531.1"/>
    <property type="molecule type" value="Genomic_DNA"/>
</dbReference>
<accession>A0AAN6GAD2</accession>
<evidence type="ECO:0000256" key="8">
    <source>
        <dbReference type="ARBA" id="ARBA00031747"/>
    </source>
</evidence>
<feature type="compositionally biased region" description="Low complexity" evidence="9">
    <location>
        <begin position="261"/>
        <end position="283"/>
    </location>
</feature>
<feature type="region of interest" description="Disordered" evidence="9">
    <location>
        <begin position="309"/>
        <end position="439"/>
    </location>
</feature>
<organism evidence="11 12">
    <name type="scientific">Tilletia horrida</name>
    <dbReference type="NCBI Taxonomy" id="155126"/>
    <lineage>
        <taxon>Eukaryota</taxon>
        <taxon>Fungi</taxon>
        <taxon>Dikarya</taxon>
        <taxon>Basidiomycota</taxon>
        <taxon>Ustilaginomycotina</taxon>
        <taxon>Exobasidiomycetes</taxon>
        <taxon>Tilletiales</taxon>
        <taxon>Tilletiaceae</taxon>
        <taxon>Tilletia</taxon>
    </lineage>
</organism>
<dbReference type="Pfam" id="PF05236">
    <property type="entry name" value="TAF4"/>
    <property type="match status" value="1"/>
</dbReference>